<dbReference type="EMBL" id="AM483905">
    <property type="protein sequence ID" value="CAN79730.1"/>
    <property type="molecule type" value="Genomic_DNA"/>
</dbReference>
<sequence length="214" mass="25020">MAKMSSWGIQMELIWIAMRTPCHPGDGSLHLAHVINFIDYSLNQRAPTGHESVETTIGNESTSIWYLRIRRLSYSDYVVARFRNLIRQHALFFKRLEVIEVMGAFLAQKMGGNEELRSKMEQAESNLVAAQKAVADGTESLKKAKEEREVANAEARWLTEEGEAIEARYRKVKQEKEWLKKEMEEFWARFVAQKKKLKGEYQKQVDDMFFFDYQ</sequence>
<evidence type="ECO:0000313" key="2">
    <source>
        <dbReference type="EMBL" id="CAN79730.1"/>
    </source>
</evidence>
<keyword evidence="1" id="KW-0175">Coiled coil</keyword>
<accession>A5C6D6</accession>
<protein>
    <submittedName>
        <fullName evidence="2">Uncharacterized protein</fullName>
    </submittedName>
</protein>
<gene>
    <name evidence="2" type="ORF">VITISV_034268</name>
</gene>
<dbReference type="AlphaFoldDB" id="A5C6D6"/>
<organism evidence="2">
    <name type="scientific">Vitis vinifera</name>
    <name type="common">Grape</name>
    <dbReference type="NCBI Taxonomy" id="29760"/>
    <lineage>
        <taxon>Eukaryota</taxon>
        <taxon>Viridiplantae</taxon>
        <taxon>Streptophyta</taxon>
        <taxon>Embryophyta</taxon>
        <taxon>Tracheophyta</taxon>
        <taxon>Spermatophyta</taxon>
        <taxon>Magnoliopsida</taxon>
        <taxon>eudicotyledons</taxon>
        <taxon>Gunneridae</taxon>
        <taxon>Pentapetalae</taxon>
        <taxon>rosids</taxon>
        <taxon>Vitales</taxon>
        <taxon>Vitaceae</taxon>
        <taxon>Viteae</taxon>
        <taxon>Vitis</taxon>
    </lineage>
</organism>
<evidence type="ECO:0000256" key="1">
    <source>
        <dbReference type="SAM" id="Coils"/>
    </source>
</evidence>
<reference evidence="2" key="1">
    <citation type="journal article" date="2007" name="PLoS ONE">
        <title>The first genome sequence of an elite grapevine cultivar (Pinot noir Vitis vinifera L.): coping with a highly heterozygous genome.</title>
        <authorList>
            <person name="Velasco R."/>
            <person name="Zharkikh A."/>
            <person name="Troggio M."/>
            <person name="Cartwright D.A."/>
            <person name="Cestaro A."/>
            <person name="Pruss D."/>
            <person name="Pindo M."/>
            <person name="FitzGerald L.M."/>
            <person name="Vezzulli S."/>
            <person name="Reid J."/>
            <person name="Malacarne G."/>
            <person name="Iliev D."/>
            <person name="Coppola G."/>
            <person name="Wardell B."/>
            <person name="Micheletti D."/>
            <person name="Macalma T."/>
            <person name="Facci M."/>
            <person name="Mitchell J.T."/>
            <person name="Perazzolli M."/>
            <person name="Eldredge G."/>
            <person name="Gatto P."/>
            <person name="Oyzerski R."/>
            <person name="Moretto M."/>
            <person name="Gutin N."/>
            <person name="Stefanini M."/>
            <person name="Chen Y."/>
            <person name="Segala C."/>
            <person name="Davenport C."/>
            <person name="Dematte L."/>
            <person name="Mraz A."/>
            <person name="Battilana J."/>
            <person name="Stormo K."/>
            <person name="Costa F."/>
            <person name="Tao Q."/>
            <person name="Si-Ammour A."/>
            <person name="Harkins T."/>
            <person name="Lackey A."/>
            <person name="Perbost C."/>
            <person name="Taillon B."/>
            <person name="Stella A."/>
            <person name="Solovyev V."/>
            <person name="Fawcett J.A."/>
            <person name="Sterck L."/>
            <person name="Vandepoele K."/>
            <person name="Grando S.M."/>
            <person name="Toppo S."/>
            <person name="Moser C."/>
            <person name="Lanchbury J."/>
            <person name="Bogden R."/>
            <person name="Skolnick M."/>
            <person name="Sgaramella V."/>
            <person name="Bhatnagar S.K."/>
            <person name="Fontana P."/>
            <person name="Gutin A."/>
            <person name="Van de Peer Y."/>
            <person name="Salamini F."/>
            <person name="Viola R."/>
        </authorList>
    </citation>
    <scope>NUCLEOTIDE SEQUENCE</scope>
</reference>
<feature type="coiled-coil region" evidence="1">
    <location>
        <begin position="106"/>
        <end position="161"/>
    </location>
</feature>
<proteinExistence type="predicted"/>
<name>A5C6D6_VITVI</name>